<dbReference type="InterPro" id="IPR008700">
    <property type="entry name" value="TypeIII_avirulence_cleave"/>
</dbReference>
<dbReference type="OrthoDB" id="1880088at2759"/>
<evidence type="ECO:0000256" key="1">
    <source>
        <dbReference type="SAM" id="MobiDB-lite"/>
    </source>
</evidence>
<sequence length="167" mass="19095">MSVPQFGDWDQKGAMPDYSVDFSKIRENRKQNKRDISRASLGNEEELISNNRSDNDPHQLQLNDHPNLQNHSPTQLGMGLGFATMLDRAGNGFRWLRQSRSAGASATGGRVGRWKKWVTARRIAEGLWLRGNCRRDLRLRGICRGKIVESLQSSRTRAINKRSEYTR</sequence>
<proteinExistence type="predicted"/>
<keyword evidence="4" id="KW-1185">Reference proteome</keyword>
<evidence type="ECO:0000259" key="2">
    <source>
        <dbReference type="Pfam" id="PF05627"/>
    </source>
</evidence>
<dbReference type="EMBL" id="JABCRI010000024">
    <property type="protein sequence ID" value="KAF8377226.1"/>
    <property type="molecule type" value="Genomic_DNA"/>
</dbReference>
<name>A0A834Y804_TETSI</name>
<feature type="domain" description="RIN4 pathogenic type III effector avirulence factor Avr cleavage site" evidence="2">
    <location>
        <begin position="2"/>
        <end position="30"/>
    </location>
</feature>
<protein>
    <recommendedName>
        <fullName evidence="2">RIN4 pathogenic type III effector avirulence factor Avr cleavage site domain-containing protein</fullName>
    </recommendedName>
</protein>
<feature type="compositionally biased region" description="Basic and acidic residues" evidence="1">
    <location>
        <begin position="23"/>
        <end position="37"/>
    </location>
</feature>
<feature type="compositionally biased region" description="Polar residues" evidence="1">
    <location>
        <begin position="48"/>
        <end position="72"/>
    </location>
</feature>
<accession>A0A834Y804</accession>
<dbReference type="Proteomes" id="UP000655225">
    <property type="component" value="Unassembled WGS sequence"/>
</dbReference>
<feature type="region of interest" description="Disordered" evidence="1">
    <location>
        <begin position="1"/>
        <end position="72"/>
    </location>
</feature>
<evidence type="ECO:0000313" key="4">
    <source>
        <dbReference type="Proteomes" id="UP000655225"/>
    </source>
</evidence>
<dbReference type="Pfam" id="PF05627">
    <property type="entry name" value="AvrRpt-cleavage"/>
    <property type="match status" value="1"/>
</dbReference>
<reference evidence="3 4" key="1">
    <citation type="submission" date="2020-04" db="EMBL/GenBank/DDBJ databases">
        <title>Plant Genome Project.</title>
        <authorList>
            <person name="Zhang R.-G."/>
        </authorList>
    </citation>
    <scope>NUCLEOTIDE SEQUENCE [LARGE SCALE GENOMIC DNA]</scope>
    <source>
        <strain evidence="3">YNK0</strain>
        <tissue evidence="3">Leaf</tissue>
    </source>
</reference>
<dbReference type="PANTHER" id="PTHR33882:SF2">
    <property type="entry name" value="EXPRESSED PROTEIN"/>
    <property type="match status" value="1"/>
</dbReference>
<organism evidence="3 4">
    <name type="scientific">Tetracentron sinense</name>
    <name type="common">Spur-leaf</name>
    <dbReference type="NCBI Taxonomy" id="13715"/>
    <lineage>
        <taxon>Eukaryota</taxon>
        <taxon>Viridiplantae</taxon>
        <taxon>Streptophyta</taxon>
        <taxon>Embryophyta</taxon>
        <taxon>Tracheophyta</taxon>
        <taxon>Spermatophyta</taxon>
        <taxon>Magnoliopsida</taxon>
        <taxon>Trochodendrales</taxon>
        <taxon>Trochodendraceae</taxon>
        <taxon>Tetracentron</taxon>
    </lineage>
</organism>
<dbReference type="AlphaFoldDB" id="A0A834Y804"/>
<comment type="caution">
    <text evidence="3">The sequence shown here is derived from an EMBL/GenBank/DDBJ whole genome shotgun (WGS) entry which is preliminary data.</text>
</comment>
<dbReference type="PANTHER" id="PTHR33882">
    <property type="entry name" value="PATHOGENIC TYPE III EFFECTOR AVIRULENCE FACTOR AVR AVRRPT-CLEAVAGE: CLEAVAGE SITE PROTEIN"/>
    <property type="match status" value="1"/>
</dbReference>
<gene>
    <name evidence="3" type="ORF">HHK36_030600</name>
</gene>
<evidence type="ECO:0000313" key="3">
    <source>
        <dbReference type="EMBL" id="KAF8377226.1"/>
    </source>
</evidence>